<dbReference type="InterPro" id="IPR027417">
    <property type="entry name" value="P-loop_NTPase"/>
</dbReference>
<dbReference type="Proteomes" id="UP000663879">
    <property type="component" value="Unassembled WGS sequence"/>
</dbReference>
<dbReference type="Pfam" id="PF00009">
    <property type="entry name" value="GTP_EFTU"/>
    <property type="match status" value="1"/>
</dbReference>
<organism evidence="3 4">
    <name type="scientific">Brachionus calyciflorus</name>
    <dbReference type="NCBI Taxonomy" id="104777"/>
    <lineage>
        <taxon>Eukaryota</taxon>
        <taxon>Metazoa</taxon>
        <taxon>Spiralia</taxon>
        <taxon>Gnathifera</taxon>
        <taxon>Rotifera</taxon>
        <taxon>Eurotatoria</taxon>
        <taxon>Monogononta</taxon>
        <taxon>Pseudotrocha</taxon>
        <taxon>Ploima</taxon>
        <taxon>Brachionidae</taxon>
        <taxon>Brachionus</taxon>
    </lineage>
</organism>
<dbReference type="GO" id="GO:0003924">
    <property type="term" value="F:GTPase activity"/>
    <property type="evidence" value="ECO:0007669"/>
    <property type="project" value="InterPro"/>
</dbReference>
<feature type="region of interest" description="Disordered" evidence="1">
    <location>
        <begin position="17"/>
        <end position="102"/>
    </location>
</feature>
<feature type="compositionally biased region" description="Low complexity" evidence="1">
    <location>
        <begin position="50"/>
        <end position="76"/>
    </location>
</feature>
<sequence>MTRNVHECSRTFMNVQKSDEHIQLKDTKKPITETAPSTPKSQNKPLSKVSTPTTQSKSLTKQQTNNLSNSQQKSNSVAKQLNQLSDLRISPPPPLDPAKKEKLLKQYEEHTAGKDVISLIVIGHVDSGKSTLMGHLLYQMGHVSDKQLHK</sequence>
<dbReference type="EMBL" id="CAJNOC010010976">
    <property type="protein sequence ID" value="CAF1144812.1"/>
    <property type="molecule type" value="Genomic_DNA"/>
</dbReference>
<evidence type="ECO:0000313" key="3">
    <source>
        <dbReference type="EMBL" id="CAF1144812.1"/>
    </source>
</evidence>
<dbReference type="GO" id="GO:0005525">
    <property type="term" value="F:GTP binding"/>
    <property type="evidence" value="ECO:0007669"/>
    <property type="project" value="InterPro"/>
</dbReference>
<keyword evidence="4" id="KW-1185">Reference proteome</keyword>
<gene>
    <name evidence="3" type="ORF">OXX778_LOCUS23052</name>
</gene>
<protein>
    <recommendedName>
        <fullName evidence="2">Tr-type G domain-containing protein</fullName>
    </recommendedName>
</protein>
<comment type="caution">
    <text evidence="3">The sequence shown here is derived from an EMBL/GenBank/DDBJ whole genome shotgun (WGS) entry which is preliminary data.</text>
</comment>
<feature type="compositionally biased region" description="Polar residues" evidence="1">
    <location>
        <begin position="34"/>
        <end position="49"/>
    </location>
</feature>
<feature type="domain" description="Tr-type G" evidence="2">
    <location>
        <begin position="115"/>
        <end position="148"/>
    </location>
</feature>
<name>A0A814SB54_9BILA</name>
<proteinExistence type="predicted"/>
<feature type="compositionally biased region" description="Basic and acidic residues" evidence="1">
    <location>
        <begin position="17"/>
        <end position="31"/>
    </location>
</feature>
<evidence type="ECO:0000256" key="1">
    <source>
        <dbReference type="SAM" id="MobiDB-lite"/>
    </source>
</evidence>
<reference evidence="3" key="1">
    <citation type="submission" date="2021-02" db="EMBL/GenBank/DDBJ databases">
        <authorList>
            <person name="Nowell W R."/>
        </authorList>
    </citation>
    <scope>NUCLEOTIDE SEQUENCE</scope>
    <source>
        <strain evidence="3">Ploen Becks lab</strain>
    </source>
</reference>
<dbReference type="InterPro" id="IPR000795">
    <property type="entry name" value="T_Tr_GTP-bd_dom"/>
</dbReference>
<evidence type="ECO:0000313" key="4">
    <source>
        <dbReference type="Proteomes" id="UP000663879"/>
    </source>
</evidence>
<dbReference type="SUPFAM" id="SSF52540">
    <property type="entry name" value="P-loop containing nucleoside triphosphate hydrolases"/>
    <property type="match status" value="1"/>
</dbReference>
<dbReference type="Gene3D" id="3.40.50.300">
    <property type="entry name" value="P-loop containing nucleotide triphosphate hydrolases"/>
    <property type="match status" value="1"/>
</dbReference>
<accession>A0A814SB54</accession>
<dbReference type="OrthoDB" id="342024at2759"/>
<evidence type="ECO:0000259" key="2">
    <source>
        <dbReference type="Pfam" id="PF00009"/>
    </source>
</evidence>
<dbReference type="AlphaFoldDB" id="A0A814SB54"/>
<feature type="non-terminal residue" evidence="3">
    <location>
        <position position="1"/>
    </location>
</feature>